<feature type="disulfide bond" evidence="13">
    <location>
        <begin position="3754"/>
        <end position="3769"/>
    </location>
</feature>
<evidence type="ECO:0000256" key="10">
    <source>
        <dbReference type="ARBA" id="ARBA00023170"/>
    </source>
</evidence>
<dbReference type="SUPFAM" id="SSF57424">
    <property type="entry name" value="LDL receptor-like module"/>
    <property type="match status" value="29"/>
</dbReference>
<feature type="disulfide bond" evidence="13">
    <location>
        <begin position="2815"/>
        <end position="2827"/>
    </location>
</feature>
<feature type="disulfide bond" evidence="13">
    <location>
        <begin position="2739"/>
        <end position="2757"/>
    </location>
</feature>
<sequence length="4598" mass="513617">MKLRADVILLCILNSAWTLQEDRPLHETVKCEKDSFKCNEGKCIPLHWVCDSQWDCDDGKDEMQCQNITSCSPGQFQCTYTHKCLSQGFVCDEELDCGVSPTYGQDSSDEDPKMCVHRTCSWNEGRCNKNNECRPLEVFCDGKGDCPDNSDEWDQCRNTTQCDVANFPCEYKCKVTLDGPKCYCTKGYRPEGSKCVDADECELEKSCDQLCTNTLGSFKCDCVPGYQKTDNECIAVNVPVSEPPSLLISTLSMIKRVTLDGRPFPGNSTINLLNSNALEFSHRNRSVCYVHHNVSKSFLVCSNIDDLNQRWTLDAPSIFPEVDLIHQMALDWVTNNWYFLDDTRDMFFLCTNDLKKCNILMDSDLMKPRSLALDPLRGYMFFTKWGHSPAMLERSKMDGTERKPLVTQKIVYPYGVSCDFATSHIYWVDTYLDHVEKIDYDGKNRRTIEKGSPVINLYDIVYFENKLFTSSWYNHTVWRYDKKNSSFNKIVSNISRPFNLHIFHRQRQPEVAHSCKTNNGGCQHICVPNWNRNVATPTCICAAGYKLIDKGQCVVQTPPSFVVVARRKPAIIKGLDLMDGSETMIPITRLTKPTAIEVDVNTRSIFYADGTGIEKAMIEGGEKTVIVDTGLDKCNGLAYDWMARNLYWTDEGYHSISVVSMKNTKLKRTLIVDRSKNPMSIALDPKRGIMYWTVWPPTDSVSGSIESAWMNGSNRKVFINIEVSWPSGLSIDAENKVVYWSDGTSNTIESLDYNGKNRKTITFSDKHYIHSVNFWNKSFFYFEYSSGKIFNYDLMNKTSNLIYNFKSSLSQIKIFGAKSQTGTNDCKNNNFGCEELCLTIPNTVVCGCSDGFELAPGGKSCTKSLNYTMPSLCPDHYFECKSTAKCITELYVCDGTDDCGDGSDESMAEGGPCRDILCNEVQFRCDKYLCISKSWLCDGDKDCKDGTDEDPKNCPTACASDEVICNVTRRCIHKSWICDGAFDCGSDDKTDEENCEVPKCDITEFTCANNRCISSDLFCNGIDDCMDASDEINCKCNLTISIPCNDTCLPLSKKCDKIKDCADGSDEMQCDIYKPICEKNEFACETLECIPKIFYCDGNVDCVDGSDEKNCEHLHNSTTVKPPIDGLMCAHPSRYCDNKTKCIDVKQLCDDRIDCVDGSDEGLRCSEKLCEHSMECSHHCHNAPEGIVCSCPQPLHLQSDKVNCLQTHPCDSWGVCSQTCETRGGQYKCSCLPGYALESDGFSCKSLDSRVPYVIFSNRHEIKGVDLHTFNVKSFLSSLKNTIALDFFHTNDTDMIFWTDVIDDKIYRGTLVGNSLSNIEPVVQSGLATAEGLAVDWIGENLYWVESNLDQIEVARLNGSFRRTLVAGDMESPRAVALDPRDGWLFWTDWAKSAPRIERCSLAGLNRSVVVRVDLVARGLWPNGLTLDYIPRRIYWIDALSDSIHTVDYDGHDHRVVMSHHDMLSHPFAINIFENNVYWTDWRTNSVVRANKWNGSNVFLLQKTLTQPFDIQILHPSRQPRGTGNPCGTNNGGCSHLCLLHIEGEYRCDCPHVMRLNSDNRTCVVNERVLLIARTNEIRGVDLEQPDYHTIPTISIPQVLSPNQIEYLASNNTLYWIDSQTNEIKRSGLTIGPSQTLIDTGIEHPSGLAVDWLAGLLFVGSPSGILVCNLDGELSSVLIDQVSIVSLAADPKNGRLFWISLFENYSEIETSAMDGSKREVLIYNMTMATKSLSYDHELDRLYYVSDFEIFFLNLTSRESVKLVLNKSSIAAATVYKNLIYYADDDDQSVRSAHKTTGANDTFLRNSTGVLALRIYDPSEQVGEHPCGKNKGGCQHLCLPMSANGYTCKCATGFYIDVRERRGCLGYEDFLFYSLNWEIRGLPLNGSNTSEVLGPISRVSMASVIDFLASENKIVWGDSDHGVLTSINRDGTLRKTIVEQSEGIESVGVDCLTGMAIDWSAKNIYWSDPKHGVIEVARMNGSSRYVVLSDDVGRLNFIAVDPLSGIMVWAGGNKLEKATLDGSNRMVLINGTNSDIKDVALDLERKFIYFCDSASKTIERISYNGTDHEVLLNDSLEYPVALTLLDDTLYWVDSTHDRGSIKSANINNLESYKVLLRQAGDSLKDIQIFSNRRQMGKNACAKNNGDCEQLCLFNGTHPNCACSNGNLAPDGKSCQEYDSFVMFSKVSSIDSIHMTDAGELNAPFPSIKNSCFMRNAIGLTFNYKQQRIFYSDIQHGLINTVYFNGSGHAVIVERQGSVEGLAYEQINNALYWTCNNNPSISKVNLTVDGLNATQVEVVIKFSTRDKPRGIAVDSCGGRLYWTNWNSAEPSIERALLSGFYKEFIITTDIRMPNGLTLDHKAQKLYWSDARLDKIERCEYDGTNRVVLAKVMPQHPFALAVYGNLIYWTDWMLRAVLRADKLTGQDVTWLRRDVKRPMGIIAVANDTDDCFSNSCSIANGGCEEFCSLSASGQAVCSCDDGKTISEDGKTCVIATSCRDDSFRCSDGGCIPFVLTCDGTAHCADSSDEDAGYCSNRNCPHMFQCLNKRCIPFNLTCNNIDDCGDSSDEMNCTCNEETHFRCGNGQCILNRFKCDLDPDCQDDASDEIGCKPVDCLTLINCKYTTACIRPEWICDGENDCWDNSDEQNCTNRVCTDLEFRCSNGKCISLSKKCDGHADCKDSYLAALSSDELNCKSCKGNQFSCGNGLCIPGSFRCNGQPDCEDGSDERGCQEQCMDDQFKCKDNVCIPLDWQCDGHPDCADYSDETEHCLKRECDSSEFRCNSTGRCIPMNWICDGKEDCTDGADEHLNQGCRPSTCDNNQYQCADRSCISKMYYCDGDFDCSDKSDEPSSCEHECYSGEFMCTSLKCILEIFRCDGTDNCGDNSDEENCPNATPVLDKDCFHCNNGICINETLLCNGQDDCGDYSDESKCHINECETAVSPCSQKCIEKPVGYECACVDGYKVSVKDKSLCDDVNECLEKPCSQVCRNTLGSYICSCVQNYTLLSDRSSCHADSDVTPKLLLANKYYIRELNLNGHSTLLRHNLSNAVAVDYDWESKCIFWSDVSPISSHIKKLCNGTVQNNTVLLHSATLQNPDGLAVDWVGKNLYWADKGLDTIEVSTLDGKFRKVLISSGLQEPRAVAVDPIRGYMYWSDWGSDVHIGKAGMDGSNPSILLDANSSLGWPNALTIAFDTEELFWADAREDYIAVSDFDGKNIRIIAKRIKNAELQLHHVFAIAVWENYVYWTDWETKSIERCHKYHGNDCKTVLTTIHRPMDLRVVHPLRQPQTDNPCLNANCSALCLLAPNKERYTCACPENYILDVDGKSCISNCTSAHFECKTTYKCIPFWWKCDTQDDCGDGSDEPEDCPVFKCSPGEYQCDNGECIHPSNLCDGKNNCKDNSDEKNCKNYTCLDKQFRCKGNSTVSPRCIPGDQRCDKIKHCPLGEDEEGCPPSKCPPRNFKCDNDMCITEVWVCDLDNDCGDNSDEPETCKNRTCSPDNFRCNSGRCIPMSWKCDGDSDCSENEDEPPSCKLADFHTCEPTYFKCNTNRCIPGRWRCDYVSDCVDGSDEIGCKPRNCSESEFRCGDGKCIRGNQICDGEFQCEDKSDEEDCFTKCGSLEFQCQNPHYCISNYWKCDGDMDCVDGSDEVNCSDRCPDNGFKCESGLCINEEWRCDGQMDCEDGSDEKIEMCESLACPPGRLRCRNNKCIPMSLLCDGIDQCGDSSDEESLTCKVLGVCPLHQFRCSNFKCIDEKLRCDGENDCGDGSDEVDCNNSICHYGLCSQQCFERKNGSHICKCISGFQPSRDGGCQATGHAANLVVVVEAELRLISPYVSGSTSQFNKQKVGSGPNYKLDAVDILYQSKQITAFWTDHHNKQVQSTQLMILDGSSRSTRDSDIKIILKSLKDPRGLAVDWVAKRLYITDSSRILVCSLDGSRVYTLVSGEIQQPRDIVVAPHQGLLFWTDWGLIPRIESSHMDGNFRKTLRLTDLLWPSGLAIDHPAERIYWSDPKASVIESAKFDGSDRQIAKRLALSERPYKLDVFEDFVYFTTHQSHNVLRMNKFGRGNSSHLAQELPRLADILIIQEQKQKYLTNPCQNACGSTQFCLLQPEGTTCVCPDGYLLQDNNSCVVINSNAPNCTLNCNLGTCQLSATGPKCICPAQYSGPHCEHYRCSQFCRNKGMCYSDLLSAKGPDGVAPFKCICPPQWTGELCETAVDLCTDRCYNNGTCYSARLGIASCDCKPGFSGFRCQHCWNHTCSNGGVCSRQDGKEYCVCPAGYRGPNCEVSDCKDHDCGDHGTCVIRPRVGPACQCEPGYSGNKCQQYACTGLVCKNGGTCKISNKQPECVCPPLFGGRKCETNLCKGSSPPAGCASEEGCNCRNGGECVTVGGMNICKCPDTWGGETCDNYIGNNNVCKDRCKNDGICQTGGVYMTPICHCTNEWTGELCDYPIKCRFFCKNGGICNIVEDAPKCTCPPNFSGSQCDNREETAMKKTGDTHVWKIFTYTLTPIFVLILLAVLVHYIIRRQRRPFAHEILQESDFNNPMYQERDAEPFSLDADKPNNFLNPVYETVYNGTSSAKDEKTGLLQQSTEDIPPTIQEQ</sequence>
<feature type="disulfide bond" evidence="12">
    <location>
        <begin position="4412"/>
        <end position="4422"/>
    </location>
</feature>
<feature type="disulfide bond" evidence="13">
    <location>
        <begin position="1000"/>
        <end position="1012"/>
    </location>
</feature>
<feature type="disulfide bond" evidence="13">
    <location>
        <begin position="2612"/>
        <end position="2624"/>
    </location>
</feature>
<feature type="disulfide bond" evidence="13">
    <location>
        <begin position="2651"/>
        <end position="2663"/>
    </location>
</feature>
<evidence type="ECO:0000256" key="4">
    <source>
        <dbReference type="ARBA" id="ARBA00022692"/>
    </source>
</evidence>
<evidence type="ECO:0000256" key="7">
    <source>
        <dbReference type="ARBA" id="ARBA00022989"/>
    </source>
</evidence>
<dbReference type="InterPro" id="IPR002172">
    <property type="entry name" value="LDrepeatLR_classA_rpt"/>
</dbReference>
<feature type="repeat" description="LDL-receptor class B" evidence="14">
    <location>
        <begin position="3103"/>
        <end position="3145"/>
    </location>
</feature>
<dbReference type="SMART" id="SM00192">
    <property type="entry name" value="LDLa"/>
    <property type="match status" value="32"/>
</dbReference>
<feature type="disulfide bond" evidence="13">
    <location>
        <begin position="2854"/>
        <end position="2866"/>
    </location>
</feature>
<dbReference type="CDD" id="cd00054">
    <property type="entry name" value="EGF_CA"/>
    <property type="match status" value="1"/>
</dbReference>
<feature type="disulfide bond" evidence="13">
    <location>
        <begin position="3377"/>
        <end position="3395"/>
    </location>
</feature>
<feature type="disulfide bond" evidence="12">
    <location>
        <begin position="4435"/>
        <end position="4444"/>
    </location>
</feature>
<dbReference type="SMART" id="SM00179">
    <property type="entry name" value="EGF_CA"/>
    <property type="match status" value="8"/>
</dbReference>
<dbReference type="PROSITE" id="PS01187">
    <property type="entry name" value="EGF_CA"/>
    <property type="match status" value="2"/>
</dbReference>
<feature type="disulfide bond" evidence="12">
    <location>
        <begin position="201"/>
        <end position="211"/>
    </location>
</feature>
<evidence type="ECO:0000256" key="15">
    <source>
        <dbReference type="SAM" id="MobiDB-lite"/>
    </source>
</evidence>
<feature type="disulfide bond" evidence="13">
    <location>
        <begin position="3652"/>
        <end position="3664"/>
    </location>
</feature>
<feature type="disulfide bond" evidence="13">
    <location>
        <begin position="2701"/>
        <end position="2719"/>
    </location>
</feature>
<feature type="domain" description="EGF-like" evidence="18">
    <location>
        <begin position="4446"/>
        <end position="4481"/>
    </location>
</feature>
<feature type="disulfide bond" evidence="13">
    <location>
        <begin position="2902"/>
        <end position="2920"/>
    </location>
</feature>
<feature type="repeat" description="LDL-receptor class B" evidence="14">
    <location>
        <begin position="1612"/>
        <end position="1654"/>
    </location>
</feature>
<feature type="disulfide bond" evidence="12">
    <location>
        <begin position="4170"/>
        <end position="4180"/>
    </location>
</feature>
<keyword evidence="11" id="KW-0325">Glycoprotein</keyword>
<feature type="disulfide bond" evidence="13">
    <location>
        <begin position="1019"/>
        <end position="1034"/>
    </location>
</feature>
<keyword evidence="5" id="KW-0677">Repeat</keyword>
<dbReference type="Proteomes" id="UP000695000">
    <property type="component" value="Unplaced"/>
</dbReference>
<feature type="disulfide bond" evidence="13">
    <location>
        <begin position="1036"/>
        <end position="1048"/>
    </location>
</feature>
<feature type="disulfide bond" evidence="13">
    <location>
        <begin position="1055"/>
        <end position="1070"/>
    </location>
</feature>
<feature type="disulfide bond" evidence="13">
    <location>
        <begin position="3493"/>
        <end position="3505"/>
    </location>
</feature>
<dbReference type="InterPro" id="IPR049883">
    <property type="entry name" value="NOTCH1_EGF-like"/>
</dbReference>
<dbReference type="GeneID" id="108563325"/>
<feature type="repeat" description="LDL-receptor class B" evidence="14">
    <location>
        <begin position="3956"/>
        <end position="3999"/>
    </location>
</feature>
<feature type="disulfide bond" evidence="13">
    <location>
        <begin position="3659"/>
        <end position="3677"/>
    </location>
</feature>
<dbReference type="PANTHER" id="PTHR22722:SF5">
    <property type="entry name" value="LOW-DENSITY LIPOPROTEIN RECEPTOR-RELATED PROTEIN 1B"/>
    <property type="match status" value="1"/>
</dbReference>
<comment type="subcellular location">
    <subcellularLocation>
        <location evidence="1">Membrane</location>
        <topology evidence="1">Single-pass membrane protein</topology>
    </subcellularLocation>
</comment>
<evidence type="ECO:0000256" key="8">
    <source>
        <dbReference type="ARBA" id="ARBA00023136"/>
    </source>
</evidence>
<feature type="disulfide bond" evidence="13">
    <location>
        <begin position="1077"/>
        <end position="1089"/>
    </location>
</feature>
<feature type="disulfide bond" evidence="13">
    <location>
        <begin position="3536"/>
        <end position="3548"/>
    </location>
</feature>
<feature type="disulfide bond" evidence="13">
    <location>
        <begin position="2861"/>
        <end position="2879"/>
    </location>
</feature>
<dbReference type="SUPFAM" id="SSF63825">
    <property type="entry name" value="YWTD domain"/>
    <property type="match status" value="8"/>
</dbReference>
<feature type="disulfide bond" evidence="13">
    <location>
        <begin position="925"/>
        <end position="943"/>
    </location>
</feature>
<feature type="disulfide bond" evidence="13">
    <location>
        <begin position="2579"/>
        <end position="2597"/>
    </location>
</feature>
<dbReference type="PROSITE" id="PS01209">
    <property type="entry name" value="LDLRA_1"/>
    <property type="match status" value="12"/>
</dbReference>
<evidence type="ECO:0000313" key="19">
    <source>
        <dbReference type="Proteomes" id="UP000695000"/>
    </source>
</evidence>
<protein>
    <submittedName>
        <fullName evidence="20">Low-density lipoprotein receptor-related protein 1</fullName>
    </submittedName>
</protein>
<feature type="disulfide bond" evidence="13">
    <location>
        <begin position="2658"/>
        <end position="2676"/>
    </location>
</feature>
<feature type="disulfide bond" evidence="13">
    <location>
        <begin position="3633"/>
        <end position="3648"/>
    </location>
</feature>
<dbReference type="InterPro" id="IPR011042">
    <property type="entry name" value="6-blade_b-propeller_TolB-like"/>
</dbReference>
<feature type="disulfide bond" evidence="13">
    <location>
        <begin position="2713"/>
        <end position="2728"/>
    </location>
</feature>
<proteinExistence type="predicted"/>
<feature type="disulfide bond" evidence="12">
    <location>
        <begin position="4450"/>
        <end position="4460"/>
    </location>
</feature>
<evidence type="ECO:0000256" key="6">
    <source>
        <dbReference type="ARBA" id="ARBA00022837"/>
    </source>
</evidence>
<feature type="domain" description="EGF-like" evidence="18">
    <location>
        <begin position="4282"/>
        <end position="4319"/>
    </location>
</feature>
<dbReference type="SUPFAM" id="SSF57184">
    <property type="entry name" value="Growth factor receptor domain"/>
    <property type="match status" value="2"/>
</dbReference>
<feature type="disulfide bond" evidence="13">
    <location>
        <begin position="38"/>
        <end position="56"/>
    </location>
</feature>
<feature type="domain" description="EGF-like" evidence="18">
    <location>
        <begin position="4370"/>
        <end position="4403"/>
    </location>
</feature>
<dbReference type="RefSeq" id="XP_017777455.1">
    <property type="nucleotide sequence ID" value="XM_017921966.1"/>
</dbReference>
<feature type="disulfide bond" evidence="13">
    <location>
        <begin position="3735"/>
        <end position="3747"/>
    </location>
</feature>
<dbReference type="InterPro" id="IPR036055">
    <property type="entry name" value="LDL_receptor-like_sf"/>
</dbReference>
<dbReference type="Pfam" id="PF07645">
    <property type="entry name" value="EGF_CA"/>
    <property type="match status" value="3"/>
</dbReference>
<dbReference type="PANTHER" id="PTHR22722">
    <property type="entry name" value="LOW-DENSITY LIPOPROTEIN RECEPTOR-RELATED PROTEIN 2-RELATED"/>
    <property type="match status" value="1"/>
</dbReference>
<comment type="caution">
    <text evidence="12">Lacks conserved residue(s) required for the propagation of feature annotation.</text>
</comment>
<dbReference type="PROSITE" id="PS51120">
    <property type="entry name" value="LDLRB"/>
    <property type="match status" value="13"/>
</dbReference>
<evidence type="ECO:0000256" key="1">
    <source>
        <dbReference type="ARBA" id="ARBA00004167"/>
    </source>
</evidence>
<feature type="disulfide bond" evidence="13">
    <location>
        <begin position="2495"/>
        <end position="2507"/>
    </location>
</feature>
<feature type="repeat" description="LDL-receptor class B" evidence="14">
    <location>
        <begin position="1294"/>
        <end position="1339"/>
    </location>
</feature>
<feature type="disulfide bond" evidence="13">
    <location>
        <begin position="2732"/>
        <end position="2744"/>
    </location>
</feature>
<dbReference type="Gene3D" id="2.10.25.10">
    <property type="entry name" value="Laminin"/>
    <property type="match status" value="9"/>
</dbReference>
<feature type="repeat" description="LDL-receptor class B" evidence="14">
    <location>
        <begin position="1432"/>
        <end position="1476"/>
    </location>
</feature>
<feature type="disulfide bond" evidence="13">
    <location>
        <begin position="2694"/>
        <end position="2706"/>
    </location>
</feature>
<feature type="disulfide bond" evidence="13">
    <location>
        <begin position="3693"/>
        <end position="3705"/>
    </location>
</feature>
<keyword evidence="2 12" id="KW-0245">EGF-like domain</keyword>
<evidence type="ECO:0000256" key="12">
    <source>
        <dbReference type="PROSITE-ProRule" id="PRU00076"/>
    </source>
</evidence>
<feature type="compositionally biased region" description="Polar residues" evidence="15">
    <location>
        <begin position="4583"/>
        <end position="4598"/>
    </location>
</feature>
<dbReference type="InterPro" id="IPR023415">
    <property type="entry name" value="LDLR_class-A_CS"/>
</dbReference>
<feature type="repeat" description="LDL-receptor class B" evidence="14">
    <location>
        <begin position="4000"/>
        <end position="4043"/>
    </location>
</feature>
<feature type="disulfide bond" evidence="13">
    <location>
        <begin position="3389"/>
        <end position="3404"/>
    </location>
</feature>
<keyword evidence="10 20" id="KW-0675">Receptor</keyword>
<feature type="disulfide bond" evidence="13">
    <location>
        <begin position="3575"/>
        <end position="3587"/>
    </location>
</feature>
<feature type="disulfide bond" evidence="13">
    <location>
        <begin position="31"/>
        <end position="43"/>
    </location>
</feature>
<feature type="disulfide bond" evidence="13">
    <location>
        <begin position="3370"/>
        <end position="3382"/>
    </location>
</feature>
<evidence type="ECO:0000256" key="17">
    <source>
        <dbReference type="SAM" id="SignalP"/>
    </source>
</evidence>
<dbReference type="Pfam" id="PF00058">
    <property type="entry name" value="Ldl_recept_b"/>
    <property type="match status" value="9"/>
</dbReference>
<feature type="disulfide bond" evidence="13">
    <location>
        <begin position="3594"/>
        <end position="3609"/>
    </location>
</feature>
<feature type="disulfide bond" evidence="13">
    <location>
        <begin position="50"/>
        <end position="65"/>
    </location>
</feature>
<dbReference type="Gene3D" id="4.10.400.10">
    <property type="entry name" value="Low-density Lipoprotein Receptor"/>
    <property type="match status" value="32"/>
</dbReference>
<dbReference type="Gene3D" id="2.120.10.30">
    <property type="entry name" value="TolB, C-terminal domain"/>
    <property type="match status" value="8"/>
</dbReference>
<feature type="transmembrane region" description="Helical" evidence="16">
    <location>
        <begin position="4499"/>
        <end position="4521"/>
    </location>
</feature>
<feature type="disulfide bond" evidence="13">
    <location>
        <begin position="3453"/>
        <end position="3465"/>
    </location>
</feature>
<keyword evidence="9 12" id="KW-1015">Disulfide bond</keyword>
<evidence type="ECO:0000313" key="20">
    <source>
        <dbReference type="RefSeq" id="XP_017777455.1"/>
    </source>
</evidence>
<evidence type="ECO:0000256" key="14">
    <source>
        <dbReference type="PROSITE-ProRule" id="PRU00461"/>
    </source>
</evidence>
<feature type="signal peptide" evidence="17">
    <location>
        <begin position="1"/>
        <end position="18"/>
    </location>
</feature>
<keyword evidence="17" id="KW-0732">Signal</keyword>
<dbReference type="PRINTS" id="PR00261">
    <property type="entry name" value="LDLRECEPTOR"/>
</dbReference>
<evidence type="ECO:0000256" key="13">
    <source>
        <dbReference type="PROSITE-ProRule" id="PRU00124"/>
    </source>
</evidence>
<dbReference type="InterPro" id="IPR000742">
    <property type="entry name" value="EGF"/>
</dbReference>
<feature type="disulfide bond" evidence="12">
    <location>
        <begin position="4345"/>
        <end position="4354"/>
    </location>
</feature>
<keyword evidence="20" id="KW-0449">Lipoprotein</keyword>
<feature type="disulfide bond" evidence="12">
    <location>
        <begin position="4238"/>
        <end position="4247"/>
    </location>
</feature>
<feature type="disulfide bond" evidence="13">
    <location>
        <begin position="2502"/>
        <end position="2520"/>
    </location>
</feature>
<feature type="disulfide bond" evidence="13">
    <location>
        <begin position="3433"/>
        <end position="3448"/>
    </location>
</feature>
<dbReference type="InterPro" id="IPR009030">
    <property type="entry name" value="Growth_fac_rcpt_cys_sf"/>
</dbReference>
<dbReference type="InterPro" id="IPR000033">
    <property type="entry name" value="LDLR_classB_rpt"/>
</dbReference>
<evidence type="ECO:0000256" key="2">
    <source>
        <dbReference type="ARBA" id="ARBA00022536"/>
    </source>
</evidence>
<feature type="domain" description="EGF-like" evidence="18">
    <location>
        <begin position="2972"/>
        <end position="3010"/>
    </location>
</feature>
<feature type="disulfide bond" evidence="13">
    <location>
        <begin position="1007"/>
        <end position="1025"/>
    </location>
</feature>
<feature type="disulfide bond" evidence="12">
    <location>
        <begin position="4416"/>
        <end position="4433"/>
    </location>
</feature>
<feature type="disulfide bond" evidence="12">
    <location>
        <begin position="4393"/>
        <end position="4402"/>
    </location>
</feature>
<dbReference type="SUPFAM" id="SSF57196">
    <property type="entry name" value="EGF/Laminin"/>
    <property type="match status" value="8"/>
</dbReference>
<feature type="repeat" description="LDL-receptor class B" evidence="14">
    <location>
        <begin position="1340"/>
        <end position="1382"/>
    </location>
</feature>
<feature type="disulfide bond" evidence="13">
    <location>
        <begin position="3582"/>
        <end position="3600"/>
    </location>
</feature>
<dbReference type="PROSITE" id="PS00022">
    <property type="entry name" value="EGF_1"/>
    <property type="match status" value="7"/>
</dbReference>
<feature type="disulfide bond" evidence="13">
    <location>
        <begin position="1096"/>
        <end position="1111"/>
    </location>
</feature>
<feature type="domain" description="EGF-like" evidence="18">
    <location>
        <begin position="197"/>
        <end position="232"/>
    </location>
</feature>
<dbReference type="InterPro" id="IPR018097">
    <property type="entry name" value="EGF_Ca-bd_CS"/>
</dbReference>
<reference evidence="20" key="1">
    <citation type="submission" date="2025-08" db="UniProtKB">
        <authorList>
            <consortium name="RefSeq"/>
        </authorList>
    </citation>
    <scope>IDENTIFICATION</scope>
    <source>
        <tissue evidence="20">Whole Larva</tissue>
    </source>
</reference>
<dbReference type="InterPro" id="IPR001881">
    <property type="entry name" value="EGF-like_Ca-bd_dom"/>
</dbReference>
<feature type="repeat" description="LDL-receptor class B" evidence="14">
    <location>
        <begin position="2316"/>
        <end position="2360"/>
    </location>
</feature>
<feature type="disulfide bond" evidence="13">
    <location>
        <begin position="3460"/>
        <end position="3478"/>
    </location>
</feature>
<dbReference type="PROSITE" id="PS00010">
    <property type="entry name" value="ASX_HYDROXYL"/>
    <property type="match status" value="2"/>
</dbReference>
<feature type="disulfide bond" evidence="13">
    <location>
        <begin position="2554"/>
        <end position="2569"/>
    </location>
</feature>
<dbReference type="SMART" id="SM00181">
    <property type="entry name" value="EGF"/>
    <property type="match status" value="28"/>
</dbReference>
<feature type="domain" description="EGF-like" evidence="18">
    <location>
        <begin position="4212"/>
        <end position="4248"/>
    </location>
</feature>
<feature type="disulfide bond" evidence="13">
    <location>
        <begin position="2914"/>
        <end position="2929"/>
    </location>
</feature>
<feature type="disulfide bond" evidence="12">
    <location>
        <begin position="4200"/>
        <end position="4209"/>
    </location>
</feature>
<feature type="disulfide bond" evidence="13">
    <location>
        <begin position="3555"/>
        <end position="3570"/>
    </location>
</feature>
<feature type="region of interest" description="Disordered" evidence="15">
    <location>
        <begin position="4574"/>
        <end position="4598"/>
    </location>
</feature>
<accession>A0ABM1MSA5</accession>
<feature type="repeat" description="LDL-receptor class B" evidence="14">
    <location>
        <begin position="3146"/>
        <end position="3191"/>
    </location>
</feature>
<feature type="disulfide bond" evidence="12">
    <location>
        <begin position="4471"/>
        <end position="4480"/>
    </location>
</feature>
<gene>
    <name evidence="20" type="primary">LOC108563325</name>
</gene>
<feature type="repeat" description="LDL-receptor class B" evidence="14">
    <location>
        <begin position="1961"/>
        <end position="2003"/>
    </location>
</feature>
<organism evidence="19 20">
    <name type="scientific">Nicrophorus vespilloides</name>
    <name type="common">Boreal carrion beetle</name>
    <dbReference type="NCBI Taxonomy" id="110193"/>
    <lineage>
        <taxon>Eukaryota</taxon>
        <taxon>Metazoa</taxon>
        <taxon>Ecdysozoa</taxon>
        <taxon>Arthropoda</taxon>
        <taxon>Hexapoda</taxon>
        <taxon>Insecta</taxon>
        <taxon>Pterygota</taxon>
        <taxon>Neoptera</taxon>
        <taxon>Endopterygota</taxon>
        <taxon>Coleoptera</taxon>
        <taxon>Polyphaga</taxon>
        <taxon>Staphyliniformia</taxon>
        <taxon>Silphidae</taxon>
        <taxon>Nicrophorinae</taxon>
        <taxon>Nicrophorus</taxon>
    </lineage>
</organism>
<feature type="domain" description="EGF-like" evidence="18">
    <location>
        <begin position="4320"/>
        <end position="4355"/>
    </location>
</feature>
<feature type="disulfide bond" evidence="13">
    <location>
        <begin position="918"/>
        <end position="930"/>
    </location>
</feature>
<feature type="disulfide bond" evidence="13">
    <location>
        <begin position="1084"/>
        <end position="1102"/>
    </location>
</feature>
<feature type="domain" description="EGF-like" evidence="18">
    <location>
        <begin position="4166"/>
        <end position="4210"/>
    </location>
</feature>
<feature type="disulfide bond" evidence="13">
    <location>
        <begin position="2631"/>
        <end position="2646"/>
    </location>
</feature>
<name>A0ABM1MSA5_NICVS</name>
<keyword evidence="7 16" id="KW-1133">Transmembrane helix</keyword>
<keyword evidence="3" id="KW-0254">Endocytosis</keyword>
<feature type="domain" description="EGF-like" evidence="18">
    <location>
        <begin position="4408"/>
        <end position="4445"/>
    </location>
</feature>
<feature type="repeat" description="LDL-receptor class B" evidence="14">
    <location>
        <begin position="2045"/>
        <end position="2087"/>
    </location>
</feature>
<dbReference type="PROSITE" id="PS01186">
    <property type="entry name" value="EGF_2"/>
    <property type="match status" value="1"/>
</dbReference>
<dbReference type="Pfam" id="PF00057">
    <property type="entry name" value="Ldl_recept_a"/>
    <property type="match status" value="26"/>
</dbReference>
<keyword evidence="4 16" id="KW-0812">Transmembrane</keyword>
<evidence type="ECO:0000259" key="18">
    <source>
        <dbReference type="PROSITE" id="PS50026"/>
    </source>
</evidence>
<feature type="repeat" description="LDL-receptor class B" evidence="14">
    <location>
        <begin position="2361"/>
        <end position="2403"/>
    </location>
</feature>
<evidence type="ECO:0000256" key="16">
    <source>
        <dbReference type="SAM" id="Phobius"/>
    </source>
</evidence>
<feature type="repeat" description="LDL-receptor class B" evidence="14">
    <location>
        <begin position="644"/>
        <end position="687"/>
    </location>
</feature>
<dbReference type="Pfam" id="PF14670">
    <property type="entry name" value="FXa_inhibition"/>
    <property type="match status" value="1"/>
</dbReference>
<feature type="disulfide bond" evidence="12">
    <location>
        <begin position="4309"/>
        <end position="4318"/>
    </location>
</feature>
<evidence type="ECO:0000256" key="5">
    <source>
        <dbReference type="ARBA" id="ARBA00022737"/>
    </source>
</evidence>
<keyword evidence="19" id="KW-1185">Reference proteome</keyword>
<evidence type="ECO:0000256" key="11">
    <source>
        <dbReference type="ARBA" id="ARBA00023180"/>
    </source>
</evidence>
<feature type="disulfide bond" evidence="13">
    <location>
        <begin position="3742"/>
        <end position="3760"/>
    </location>
</feature>
<dbReference type="InterPro" id="IPR000152">
    <property type="entry name" value="EGF-type_Asp/Asn_hydroxyl_site"/>
</dbReference>
<feature type="disulfide bond" evidence="13">
    <location>
        <begin position="3700"/>
        <end position="3718"/>
    </location>
</feature>
<feature type="chain" id="PRO_5046021999" evidence="17">
    <location>
        <begin position="19"/>
        <end position="4598"/>
    </location>
</feature>
<dbReference type="CDD" id="cd00112">
    <property type="entry name" value="LDLa"/>
    <property type="match status" value="30"/>
</dbReference>
<feature type="disulfide bond" evidence="13">
    <location>
        <begin position="2542"/>
        <end position="2560"/>
    </location>
</feature>
<evidence type="ECO:0000256" key="9">
    <source>
        <dbReference type="ARBA" id="ARBA00023157"/>
    </source>
</evidence>
<dbReference type="PROSITE" id="PS50026">
    <property type="entry name" value="EGF_3"/>
    <property type="match status" value="9"/>
</dbReference>
<dbReference type="PROSITE" id="PS50068">
    <property type="entry name" value="LDLRA_2"/>
    <property type="match status" value="31"/>
</dbReference>
<evidence type="ECO:0000256" key="3">
    <source>
        <dbReference type="ARBA" id="ARBA00022583"/>
    </source>
</evidence>
<dbReference type="InterPro" id="IPR051221">
    <property type="entry name" value="LDLR-related"/>
</dbReference>
<dbReference type="SMART" id="SM00135">
    <property type="entry name" value="LY"/>
    <property type="match status" value="32"/>
</dbReference>
<feature type="disulfide bond" evidence="13">
    <location>
        <begin position="2873"/>
        <end position="2888"/>
    </location>
</feature>
<feature type="disulfide bond" evidence="12">
    <location>
        <begin position="4216"/>
        <end position="4226"/>
    </location>
</feature>
<keyword evidence="6" id="KW-0106">Calcium</keyword>
<feature type="disulfide bond" evidence="13">
    <location>
        <begin position="3543"/>
        <end position="3561"/>
    </location>
</feature>
<feature type="disulfide bond" evidence="13">
    <location>
        <begin position="3500"/>
        <end position="3518"/>
    </location>
</feature>
<keyword evidence="8 16" id="KW-0472">Membrane</keyword>
<feature type="disulfide bond" evidence="13">
    <location>
        <begin position="2822"/>
        <end position="2840"/>
    </location>
</feature>